<dbReference type="AlphaFoldDB" id="A0A2P7EHJ7"/>
<evidence type="ECO:0000313" key="3">
    <source>
        <dbReference type="Proteomes" id="UP000240206"/>
    </source>
</evidence>
<dbReference type="RefSeq" id="WP_106498835.1">
    <property type="nucleotide sequence ID" value="NZ_PXVC01000003.1"/>
</dbReference>
<evidence type="ECO:0000259" key="1">
    <source>
        <dbReference type="Pfam" id="PF01909"/>
    </source>
</evidence>
<dbReference type="Gene3D" id="3.30.460.10">
    <property type="entry name" value="Beta Polymerase, domain 2"/>
    <property type="match status" value="1"/>
</dbReference>
<dbReference type="Proteomes" id="UP000240206">
    <property type="component" value="Unassembled WGS sequence"/>
</dbReference>
<dbReference type="GO" id="GO:0016779">
    <property type="term" value="F:nucleotidyltransferase activity"/>
    <property type="evidence" value="ECO:0007669"/>
    <property type="project" value="InterPro"/>
</dbReference>
<accession>A0A2P7EHJ7</accession>
<feature type="domain" description="Polymerase nucleotidyl transferase" evidence="1">
    <location>
        <begin position="23"/>
        <end position="57"/>
    </location>
</feature>
<dbReference type="STRING" id="1910958.BTM30_09715"/>
<evidence type="ECO:0000313" key="2">
    <source>
        <dbReference type="EMBL" id="PSI02669.1"/>
    </source>
</evidence>
<name>A0A2P7EHJ7_9SYNE</name>
<organism evidence="2 3">
    <name type="scientific">Synechococcus lacustris str. Tous</name>
    <dbReference type="NCBI Taxonomy" id="1910958"/>
    <lineage>
        <taxon>Bacteria</taxon>
        <taxon>Bacillati</taxon>
        <taxon>Cyanobacteriota</taxon>
        <taxon>Cyanophyceae</taxon>
        <taxon>Synechococcales</taxon>
        <taxon>Synechococcaceae</taxon>
        <taxon>Synechococcus</taxon>
    </lineage>
</organism>
<comment type="caution">
    <text evidence="2">The sequence shown here is derived from an EMBL/GenBank/DDBJ whole genome shotgun (WGS) entry which is preliminary data.</text>
</comment>
<dbReference type="Pfam" id="PF01909">
    <property type="entry name" value="NTP_transf_2"/>
    <property type="match status" value="1"/>
</dbReference>
<dbReference type="InterPro" id="IPR002934">
    <property type="entry name" value="Polymerase_NTP_transf_dom"/>
</dbReference>
<protein>
    <submittedName>
        <fullName evidence="2">DNA polymerase subunit beta</fullName>
    </submittedName>
</protein>
<reference evidence="3" key="1">
    <citation type="submission" date="2018-03" db="EMBL/GenBank/DDBJ databases">
        <title>Ecological and genomic features of two cosmopolitan and abundant freshwater picocyanobacteria.</title>
        <authorList>
            <person name="Cabello-Yeves P.J."/>
            <person name="Picazo A."/>
            <person name="Camacho A."/>
            <person name="Callieri C."/>
            <person name="Rosselli R."/>
            <person name="Roda-Garcia J."/>
            <person name="Coutinho F.H."/>
            <person name="Rodriguez-Valera F."/>
        </authorList>
    </citation>
    <scope>NUCLEOTIDE SEQUENCE [LARGE SCALE GENOMIC DNA]</scope>
    <source>
        <strain evidence="3">Tous</strain>
    </source>
</reference>
<dbReference type="CDD" id="cd05403">
    <property type="entry name" value="NT_KNTase_like"/>
    <property type="match status" value="1"/>
</dbReference>
<dbReference type="SUPFAM" id="SSF81301">
    <property type="entry name" value="Nucleotidyltransferase"/>
    <property type="match status" value="1"/>
</dbReference>
<keyword evidence="3" id="KW-1185">Reference proteome</keyword>
<sequence length="112" mass="12458">MASLAAIRDRSYRLRLAGLRREIADLMRQFPAAEVWLFGSLARGDWDGFSDVDLLAIALTANQANNLADALLGNGIADDVIALTQADWQCFRNSTDPYWRSIGNDAFRLDQP</sequence>
<dbReference type="EMBL" id="PXVC01000003">
    <property type="protein sequence ID" value="PSI02669.1"/>
    <property type="molecule type" value="Genomic_DNA"/>
</dbReference>
<proteinExistence type="predicted"/>
<dbReference type="InterPro" id="IPR043519">
    <property type="entry name" value="NT_sf"/>
</dbReference>
<gene>
    <name evidence="2" type="ORF">C7K08_01220</name>
</gene>